<reference evidence="8" key="1">
    <citation type="journal article" date="2019" name="Int. J. Syst. Evol. Microbiol.">
        <title>The Global Catalogue of Microorganisms (GCM) 10K type strain sequencing project: providing services to taxonomists for standard genome sequencing and annotation.</title>
        <authorList>
            <consortium name="The Broad Institute Genomics Platform"/>
            <consortium name="The Broad Institute Genome Sequencing Center for Infectious Disease"/>
            <person name="Wu L."/>
            <person name="Ma J."/>
        </authorList>
    </citation>
    <scope>NUCLEOTIDE SEQUENCE [LARGE SCALE GENOMIC DNA]</scope>
    <source>
        <strain evidence="8">IBRC-M 10906</strain>
    </source>
</reference>
<dbReference type="InterPro" id="IPR007267">
    <property type="entry name" value="GtrA_DPMS_TM"/>
</dbReference>
<evidence type="ECO:0000259" key="6">
    <source>
        <dbReference type="Pfam" id="PF04138"/>
    </source>
</evidence>
<keyword evidence="4 5" id="KW-0472">Membrane</keyword>
<evidence type="ECO:0000313" key="8">
    <source>
        <dbReference type="Proteomes" id="UP001597478"/>
    </source>
</evidence>
<feature type="transmembrane region" description="Helical" evidence="5">
    <location>
        <begin position="12"/>
        <end position="31"/>
    </location>
</feature>
<protein>
    <submittedName>
        <fullName evidence="7">GtrA family protein</fullName>
    </submittedName>
</protein>
<evidence type="ECO:0000313" key="7">
    <source>
        <dbReference type="EMBL" id="MFD2798184.1"/>
    </source>
</evidence>
<comment type="subcellular location">
    <subcellularLocation>
        <location evidence="1">Membrane</location>
        <topology evidence="1">Multi-pass membrane protein</topology>
    </subcellularLocation>
</comment>
<dbReference type="EMBL" id="JBHUOF010000002">
    <property type="protein sequence ID" value="MFD2798184.1"/>
    <property type="molecule type" value="Genomic_DNA"/>
</dbReference>
<gene>
    <name evidence="7" type="ORF">ACFS2C_02105</name>
</gene>
<feature type="transmembrane region" description="Helical" evidence="5">
    <location>
        <begin position="102"/>
        <end position="123"/>
    </location>
</feature>
<dbReference type="Pfam" id="PF04138">
    <property type="entry name" value="GtrA_DPMS_TM"/>
    <property type="match status" value="1"/>
</dbReference>
<feature type="domain" description="GtrA/DPMS transmembrane" evidence="6">
    <location>
        <begin position="13"/>
        <end position="129"/>
    </location>
</feature>
<comment type="caution">
    <text evidence="7">The sequence shown here is derived from an EMBL/GenBank/DDBJ whole genome shotgun (WGS) entry which is preliminary data.</text>
</comment>
<keyword evidence="3 5" id="KW-1133">Transmembrane helix</keyword>
<name>A0ABW5W3X0_9PSEU</name>
<evidence type="ECO:0000256" key="5">
    <source>
        <dbReference type="SAM" id="Phobius"/>
    </source>
</evidence>
<accession>A0ABW5W3X0</accession>
<evidence type="ECO:0000256" key="1">
    <source>
        <dbReference type="ARBA" id="ARBA00004141"/>
    </source>
</evidence>
<dbReference type="Proteomes" id="UP001597478">
    <property type="component" value="Unassembled WGS sequence"/>
</dbReference>
<organism evidence="7 8">
    <name type="scientific">Prauserella oleivorans</name>
    <dbReference type="NCBI Taxonomy" id="1478153"/>
    <lineage>
        <taxon>Bacteria</taxon>
        <taxon>Bacillati</taxon>
        <taxon>Actinomycetota</taxon>
        <taxon>Actinomycetes</taxon>
        <taxon>Pseudonocardiales</taxon>
        <taxon>Pseudonocardiaceae</taxon>
        <taxon>Prauserella</taxon>
    </lineage>
</organism>
<evidence type="ECO:0000256" key="4">
    <source>
        <dbReference type="ARBA" id="ARBA00023136"/>
    </source>
</evidence>
<dbReference type="RefSeq" id="WP_110341176.1">
    <property type="nucleotide sequence ID" value="NZ_JBHSAN010000032.1"/>
</dbReference>
<keyword evidence="2 5" id="KW-0812">Transmembrane</keyword>
<feature type="transmembrane region" description="Helical" evidence="5">
    <location>
        <begin position="76"/>
        <end position="96"/>
    </location>
</feature>
<evidence type="ECO:0000256" key="2">
    <source>
        <dbReference type="ARBA" id="ARBA00022692"/>
    </source>
</evidence>
<proteinExistence type="predicted"/>
<evidence type="ECO:0000256" key="3">
    <source>
        <dbReference type="ARBA" id="ARBA00022989"/>
    </source>
</evidence>
<keyword evidence="8" id="KW-1185">Reference proteome</keyword>
<sequence length="133" mass="14239">MARVDFLRQAGWYLSAGAAATLVQGLLFIVLRTPCDASCSNVLATGLSTVANTEFHRRVTFAGAPDRKLRRHVQTLVSAVFYILHGSAALAILDAVTGTYSLLTEALVVVAASAFAGAARFIVLRQWVFPSQN</sequence>